<dbReference type="InterPro" id="IPR036820">
    <property type="entry name" value="Archease_dom_sf"/>
</dbReference>
<keyword evidence="3" id="KW-0479">Metal-binding</keyword>
<evidence type="ECO:0000313" key="6">
    <source>
        <dbReference type="EMBL" id="ODN30280.1"/>
    </source>
</evidence>
<evidence type="ECO:0000256" key="4">
    <source>
        <dbReference type="ARBA" id="ARBA00022837"/>
    </source>
</evidence>
<evidence type="ECO:0000256" key="1">
    <source>
        <dbReference type="ARBA" id="ARBA00007963"/>
    </source>
</evidence>
<evidence type="ECO:0000313" key="7">
    <source>
        <dbReference type="Proteomes" id="UP000094570"/>
    </source>
</evidence>
<evidence type="ECO:0000256" key="2">
    <source>
        <dbReference type="ARBA" id="ARBA00022694"/>
    </source>
</evidence>
<reference evidence="7" key="1">
    <citation type="submission" date="2016-04" db="EMBL/GenBank/DDBJ databases">
        <title>The genome sequence project of a novel Fervidobacterium isolate from a hot spring in Thailand.</title>
        <authorList>
            <person name="Gonzalez J.M."/>
            <person name="Cuecas A."/>
            <person name="Kanoksilapatham W."/>
        </authorList>
    </citation>
    <scope>NUCLEOTIDE SEQUENCE [LARGE SCALE GENOMIC DNA]</scope>
    <source>
        <strain evidence="7">FC2004</strain>
    </source>
</reference>
<dbReference type="STRING" id="1008305.A4H02_06225"/>
<dbReference type="InterPro" id="IPR023572">
    <property type="entry name" value="Archease_dom"/>
</dbReference>
<comment type="similarity">
    <text evidence="1">Belongs to the archease family.</text>
</comment>
<dbReference type="Proteomes" id="UP000094570">
    <property type="component" value="Unassembled WGS sequence"/>
</dbReference>
<dbReference type="GO" id="GO:0008033">
    <property type="term" value="P:tRNA processing"/>
    <property type="evidence" value="ECO:0007669"/>
    <property type="project" value="UniProtKB-KW"/>
</dbReference>
<organism evidence="6 7">
    <name type="scientific">Fervidobacterium thailandense</name>
    <dbReference type="NCBI Taxonomy" id="1008305"/>
    <lineage>
        <taxon>Bacteria</taxon>
        <taxon>Thermotogati</taxon>
        <taxon>Thermotogota</taxon>
        <taxon>Thermotogae</taxon>
        <taxon>Thermotogales</taxon>
        <taxon>Fervidobacteriaceae</taxon>
        <taxon>Fervidobacterium</taxon>
    </lineage>
</organism>
<protein>
    <recommendedName>
        <fullName evidence="5">Archease domain-containing protein</fullName>
    </recommendedName>
</protein>
<dbReference type="EMBL" id="LWAF01000008">
    <property type="protein sequence ID" value="ODN30280.1"/>
    <property type="molecule type" value="Genomic_DNA"/>
</dbReference>
<keyword evidence="7" id="KW-1185">Reference proteome</keyword>
<keyword evidence="2" id="KW-0819">tRNA processing</keyword>
<dbReference type="RefSeq" id="WP_069293305.1">
    <property type="nucleotide sequence ID" value="NZ_CP140110.1"/>
</dbReference>
<dbReference type="Pfam" id="PF01951">
    <property type="entry name" value="Archease"/>
    <property type="match status" value="1"/>
</dbReference>
<dbReference type="AlphaFoldDB" id="A0A1E3G2C8"/>
<evidence type="ECO:0000259" key="5">
    <source>
        <dbReference type="Pfam" id="PF01951"/>
    </source>
</evidence>
<gene>
    <name evidence="6" type="ORF">A4H02_06225</name>
</gene>
<proteinExistence type="inferred from homology"/>
<evidence type="ECO:0000256" key="3">
    <source>
        <dbReference type="ARBA" id="ARBA00022723"/>
    </source>
</evidence>
<sequence length="133" mass="15512">MFKDISHTADLAYEVVCRDGEELLKDVIEIVRTHTEFQEEAVRGKNGAKVQKSKRKCYNKLRNLDNVDEDLLFDIVNEIILIIDTGYFPTKVEGTCVYFESRKAVCRLKALTYHMLTIEKEGDNFRIRMVFDV</sequence>
<dbReference type="Gene3D" id="3.55.10.10">
    <property type="entry name" value="Archease domain"/>
    <property type="match status" value="1"/>
</dbReference>
<name>A0A1E3G2C8_9BACT</name>
<dbReference type="GO" id="GO:0046872">
    <property type="term" value="F:metal ion binding"/>
    <property type="evidence" value="ECO:0007669"/>
    <property type="project" value="UniProtKB-KW"/>
</dbReference>
<accession>A0A1E3G2C8</accession>
<dbReference type="OrthoDB" id="46995at2"/>
<feature type="domain" description="Archease" evidence="5">
    <location>
        <begin position="2"/>
        <end position="133"/>
    </location>
</feature>
<dbReference type="SUPFAM" id="SSF69819">
    <property type="entry name" value="MTH1598-like"/>
    <property type="match status" value="1"/>
</dbReference>
<comment type="caution">
    <text evidence="6">The sequence shown here is derived from an EMBL/GenBank/DDBJ whole genome shotgun (WGS) entry which is preliminary data.</text>
</comment>
<keyword evidence="4" id="KW-0106">Calcium</keyword>